<dbReference type="InterPro" id="IPR008441">
    <property type="entry name" value="AfumC-like_glycosyl_Trfase"/>
</dbReference>
<dbReference type="GO" id="GO:0016757">
    <property type="term" value="F:glycosyltransferase activity"/>
    <property type="evidence" value="ECO:0007669"/>
    <property type="project" value="InterPro"/>
</dbReference>
<organism evidence="1 2">
    <name type="scientific">Eutypa lata (strain UCR-EL1)</name>
    <name type="common">Grapevine dieback disease fungus</name>
    <name type="synonym">Eutypa armeniacae</name>
    <dbReference type="NCBI Taxonomy" id="1287681"/>
    <lineage>
        <taxon>Eukaryota</taxon>
        <taxon>Fungi</taxon>
        <taxon>Dikarya</taxon>
        <taxon>Ascomycota</taxon>
        <taxon>Pezizomycotina</taxon>
        <taxon>Sordariomycetes</taxon>
        <taxon>Xylariomycetidae</taxon>
        <taxon>Xylariales</taxon>
        <taxon>Diatrypaceae</taxon>
        <taxon>Eutypa</taxon>
    </lineage>
</organism>
<dbReference type="InterPro" id="IPR029044">
    <property type="entry name" value="Nucleotide-diphossugar_trans"/>
</dbReference>
<dbReference type="Proteomes" id="UP000012174">
    <property type="component" value="Unassembled WGS sequence"/>
</dbReference>
<accession>M7TL59</accession>
<name>M7TL59_EUTLA</name>
<proteinExistence type="predicted"/>
<dbReference type="AlphaFoldDB" id="M7TL59"/>
<dbReference type="HOGENOM" id="CLU_402255_0_0_1"/>
<protein>
    <submittedName>
        <fullName evidence="1">Putative capsule polysaccharide biosynthesis protein</fullName>
    </submittedName>
</protein>
<dbReference type="KEGG" id="ela:UCREL1_2299"/>
<dbReference type="SUPFAM" id="SSF53448">
    <property type="entry name" value="Nucleotide-diphospho-sugar transferases"/>
    <property type="match status" value="1"/>
</dbReference>
<dbReference type="EMBL" id="KB705799">
    <property type="protein sequence ID" value="EMR70666.1"/>
    <property type="molecule type" value="Genomic_DNA"/>
</dbReference>
<dbReference type="eggNOG" id="ENOG502SEFD">
    <property type="taxonomic scope" value="Eukaryota"/>
</dbReference>
<dbReference type="Gene3D" id="3.90.550.20">
    <property type="match status" value="1"/>
</dbReference>
<reference evidence="2" key="1">
    <citation type="journal article" date="2013" name="Genome Announc.">
        <title>Draft genome sequence of the grapevine dieback fungus Eutypa lata UCR-EL1.</title>
        <authorList>
            <person name="Blanco-Ulate B."/>
            <person name="Rolshausen P.E."/>
            <person name="Cantu D."/>
        </authorList>
    </citation>
    <scope>NUCLEOTIDE SEQUENCE [LARGE SCALE GENOMIC DNA]</scope>
    <source>
        <strain evidence="2">UCR-EL1</strain>
    </source>
</reference>
<dbReference type="OrthoDB" id="409543at2759"/>
<gene>
    <name evidence="1" type="ORF">UCREL1_2299</name>
</gene>
<dbReference type="Pfam" id="PF05704">
    <property type="entry name" value="Caps_synth"/>
    <property type="match status" value="1"/>
</dbReference>
<evidence type="ECO:0000313" key="1">
    <source>
        <dbReference type="EMBL" id="EMR70666.1"/>
    </source>
</evidence>
<keyword evidence="2" id="KW-1185">Reference proteome</keyword>
<sequence>MDTHNYAIPPGVHVISSECLDLRPDTEIDHDLLHPKPTSESEKNIWFFWHSGFSNMHPYTKRNVRAWHRRFSKQGWTVRVLDRMPGSPLNVANFLDVSDPGTFPRAFVDGTIGGDYAPQHTSDLVRFPLLLKYGGVYADAGMMQIGDLDRLWNATVGDPSSRFEVLTYQLGGVEVPMLTNYFLAARRDNPMFERTHRLLLALWAEDGGKASTEGMHANPLLRGVPLQGQSFGEEISKELTDYIIQAQAMTLVLGLIDDEESWDGPQYVADHIYAIEYMEGSQIINELTAWDGNKAFHLMSLPLPRDGEPESEEQKLAREIVEACLQRSFGFKLAHGLIIKVLGETLGSLWRKHEGSDFVPGTIIFGRGHLSFQSCAKSFSYKNTYKYTMPQWTPINLLKQQGFWFSGEQFGGAQASSKIYDALCGDSSIYNRQTLKEQGRVKALELFEVCIKHEALFQVFRHNIKAAFNVVNDDWGSYPKSISIPDHRTSAIDIKTFLCLVALSYFKPPDNNFALFMTPIAFLDSPDRRHAFKETEGKSKIYGTVDEFVGFARSMLNNRARQMVVGLLMDTAHYAGKVLILRLLGGDEGTQFIFFDPSQLAMGGFRMGETEVAVTDKIGGPSAGISEAWWGGYQPELSGQSIDPVNVASQFLLDVMSNRIILPIGEGRDAIMESLGFHKLVSQQ</sequence>
<evidence type="ECO:0000313" key="2">
    <source>
        <dbReference type="Proteomes" id="UP000012174"/>
    </source>
</evidence>